<comment type="caution">
    <text evidence="3">The sequence shown here is derived from an EMBL/GenBank/DDBJ whole genome shotgun (WGS) entry which is preliminary data.</text>
</comment>
<evidence type="ECO:0000259" key="2">
    <source>
        <dbReference type="PROSITE" id="PS51704"/>
    </source>
</evidence>
<dbReference type="Pfam" id="PF03009">
    <property type="entry name" value="GDPD"/>
    <property type="match status" value="1"/>
</dbReference>
<evidence type="ECO:0000313" key="4">
    <source>
        <dbReference type="Proteomes" id="UP000306985"/>
    </source>
</evidence>
<dbReference type="InterPro" id="IPR017946">
    <property type="entry name" value="PLC-like_Pdiesterase_TIM-brl"/>
</dbReference>
<feature type="region of interest" description="Disordered" evidence="1">
    <location>
        <begin position="17"/>
        <end position="63"/>
    </location>
</feature>
<reference evidence="3 4" key="1">
    <citation type="submission" date="2019-05" db="EMBL/GenBank/DDBJ databases">
        <title>Nakamurella sp. N5BH11, whole genome shotgun sequence.</title>
        <authorList>
            <person name="Tuo L."/>
        </authorList>
    </citation>
    <scope>NUCLEOTIDE SEQUENCE [LARGE SCALE GENOMIC DNA]</scope>
    <source>
        <strain evidence="3 4">N5BH11</strain>
    </source>
</reference>
<dbReference type="AlphaFoldDB" id="A0A4U6QJK8"/>
<dbReference type="GO" id="GO:0008081">
    <property type="term" value="F:phosphoric diester hydrolase activity"/>
    <property type="evidence" value="ECO:0007669"/>
    <property type="project" value="InterPro"/>
</dbReference>
<dbReference type="CDD" id="cd08556">
    <property type="entry name" value="GDPD"/>
    <property type="match status" value="1"/>
</dbReference>
<accession>A0A4U6QJK8</accession>
<dbReference type="PANTHER" id="PTHR46211:SF14">
    <property type="entry name" value="GLYCEROPHOSPHODIESTER PHOSPHODIESTERASE"/>
    <property type="match status" value="1"/>
</dbReference>
<organism evidence="3 4">
    <name type="scientific">Nakamurella flava</name>
    <dbReference type="NCBI Taxonomy" id="2576308"/>
    <lineage>
        <taxon>Bacteria</taxon>
        <taxon>Bacillati</taxon>
        <taxon>Actinomycetota</taxon>
        <taxon>Actinomycetes</taxon>
        <taxon>Nakamurellales</taxon>
        <taxon>Nakamurellaceae</taxon>
        <taxon>Nakamurella</taxon>
    </lineage>
</organism>
<evidence type="ECO:0000313" key="3">
    <source>
        <dbReference type="EMBL" id="TKV60272.1"/>
    </source>
</evidence>
<sequence>MPPGQPTRWATCSSVRFPTARPRPTTARRVHRCPAPDAGLPSGDTGPVHPPPFCPPPRRAGPRPVVIGHRGSPRRAPENTLASFRAAWAAGVDWVEADVQPTIDGVPVVLHDDTIDRTTDDTGVVRHLPWAEVGQLTLHGAPGAVPRLTELLAELTGPRRLLLEIKGPHSPADLRRLLAELAASGADHRVFLQSFERDVLAELRVLVPDRPLGLLVETLDDADLAAADELAVVAINPSVECVLTRPSVITELRARGRSVAVWTADEPDQWDALARAGVDGVITDRPGDLARYRTDGEPPFR</sequence>
<dbReference type="EMBL" id="SZZH01000001">
    <property type="protein sequence ID" value="TKV60272.1"/>
    <property type="molecule type" value="Genomic_DNA"/>
</dbReference>
<dbReference type="Proteomes" id="UP000306985">
    <property type="component" value="Unassembled WGS sequence"/>
</dbReference>
<dbReference type="Gene3D" id="3.20.20.190">
    <property type="entry name" value="Phosphatidylinositol (PI) phosphodiesterase"/>
    <property type="match status" value="1"/>
</dbReference>
<protein>
    <submittedName>
        <fullName evidence="3">Glycerophosphodiester phosphodiesterase</fullName>
    </submittedName>
</protein>
<keyword evidence="4" id="KW-1185">Reference proteome</keyword>
<name>A0A4U6QJK8_9ACTN</name>
<proteinExistence type="predicted"/>
<feature type="domain" description="GP-PDE" evidence="2">
    <location>
        <begin position="64"/>
        <end position="293"/>
    </location>
</feature>
<dbReference type="PROSITE" id="PS51704">
    <property type="entry name" value="GP_PDE"/>
    <property type="match status" value="1"/>
</dbReference>
<dbReference type="OrthoDB" id="9758957at2"/>
<dbReference type="InterPro" id="IPR030395">
    <property type="entry name" value="GP_PDE_dom"/>
</dbReference>
<dbReference type="SUPFAM" id="SSF51695">
    <property type="entry name" value="PLC-like phosphodiesterases"/>
    <property type="match status" value="1"/>
</dbReference>
<dbReference type="GO" id="GO:0006629">
    <property type="term" value="P:lipid metabolic process"/>
    <property type="evidence" value="ECO:0007669"/>
    <property type="project" value="InterPro"/>
</dbReference>
<feature type="compositionally biased region" description="Pro residues" evidence="1">
    <location>
        <begin position="48"/>
        <end position="59"/>
    </location>
</feature>
<dbReference type="PANTHER" id="PTHR46211">
    <property type="entry name" value="GLYCEROPHOSPHORYL DIESTER PHOSPHODIESTERASE"/>
    <property type="match status" value="1"/>
</dbReference>
<gene>
    <name evidence="3" type="ORF">FDO65_00615</name>
</gene>
<evidence type="ECO:0000256" key="1">
    <source>
        <dbReference type="SAM" id="MobiDB-lite"/>
    </source>
</evidence>